<evidence type="ECO:0000256" key="7">
    <source>
        <dbReference type="ARBA" id="ARBA00023242"/>
    </source>
</evidence>
<dbReference type="PRINTS" id="PR00094">
    <property type="entry name" value="ADENYLTKNASE"/>
</dbReference>
<keyword evidence="5" id="KW-0067">ATP-binding</keyword>
<dbReference type="GO" id="GO:0019205">
    <property type="term" value="F:nucleobase-containing compound kinase activity"/>
    <property type="evidence" value="ECO:0007669"/>
    <property type="project" value="InterPro"/>
</dbReference>
<dbReference type="PROSITE" id="PS00113">
    <property type="entry name" value="ADENYLATE_KINASE"/>
    <property type="match status" value="1"/>
</dbReference>
<comment type="caution">
    <text evidence="10">The sequence shown here is derived from an EMBL/GenBank/DDBJ whole genome shotgun (WGS) entry which is preliminary data.</text>
</comment>
<reference evidence="10 11" key="1">
    <citation type="journal article" date="2020" name="Cell">
        <title>Large-Scale Comparative Analyses of Tick Genomes Elucidate Their Genetic Diversity and Vector Capacities.</title>
        <authorList>
            <consortium name="Tick Genome and Microbiome Consortium (TIGMIC)"/>
            <person name="Jia N."/>
            <person name="Wang J."/>
            <person name="Shi W."/>
            <person name="Du L."/>
            <person name="Sun Y."/>
            <person name="Zhan W."/>
            <person name="Jiang J.F."/>
            <person name="Wang Q."/>
            <person name="Zhang B."/>
            <person name="Ji P."/>
            <person name="Bell-Sakyi L."/>
            <person name="Cui X.M."/>
            <person name="Yuan T.T."/>
            <person name="Jiang B.G."/>
            <person name="Yang W.F."/>
            <person name="Lam T.T."/>
            <person name="Chang Q.C."/>
            <person name="Ding S.J."/>
            <person name="Wang X.J."/>
            <person name="Zhu J.G."/>
            <person name="Ruan X.D."/>
            <person name="Zhao L."/>
            <person name="Wei J.T."/>
            <person name="Ye R.Z."/>
            <person name="Que T.C."/>
            <person name="Du C.H."/>
            <person name="Zhou Y.H."/>
            <person name="Cheng J.X."/>
            <person name="Dai P.F."/>
            <person name="Guo W.B."/>
            <person name="Han X.H."/>
            <person name="Huang E.J."/>
            <person name="Li L.F."/>
            <person name="Wei W."/>
            <person name="Gao Y.C."/>
            <person name="Liu J.Z."/>
            <person name="Shao H.Z."/>
            <person name="Wang X."/>
            <person name="Wang C.C."/>
            <person name="Yang T.C."/>
            <person name="Huo Q.B."/>
            <person name="Li W."/>
            <person name="Chen H.Y."/>
            <person name="Chen S.E."/>
            <person name="Zhou L.G."/>
            <person name="Ni X.B."/>
            <person name="Tian J.H."/>
            <person name="Sheng Y."/>
            <person name="Liu T."/>
            <person name="Pan Y.S."/>
            <person name="Xia L.Y."/>
            <person name="Li J."/>
            <person name="Zhao F."/>
            <person name="Cao W.C."/>
        </authorList>
    </citation>
    <scope>NUCLEOTIDE SEQUENCE [LARGE SCALE GENOMIC DNA]</scope>
    <source>
        <strain evidence="10">HaeL-2018</strain>
    </source>
</reference>
<dbReference type="HAMAP" id="MF_00235">
    <property type="entry name" value="Adenylate_kinase_Adk"/>
    <property type="match status" value="1"/>
</dbReference>
<sequence length="177" mass="19679">MAESKPSVVFVLGPPGSGKGTQCQKVVERFGYEHLSAGDLLRKEQNTAGSQYGDIIADHIKNGTIVPVEITCSLLERAMKESANNNFLIDGFPRNQNNLDGWNREMSDKVNLRFVLFLECPEEICVERCLQRGQAGSGRTDDNVESLRKSRCGKISVVQALWLDYRTSCNQPARATK</sequence>
<dbReference type="VEuPathDB" id="VectorBase:HLOH_064622"/>
<evidence type="ECO:0000256" key="4">
    <source>
        <dbReference type="ARBA" id="ARBA00022777"/>
    </source>
</evidence>
<dbReference type="GO" id="GO:0006221">
    <property type="term" value="P:pyrimidine nucleotide biosynthetic process"/>
    <property type="evidence" value="ECO:0007669"/>
    <property type="project" value="UniProtKB-KW"/>
</dbReference>
<dbReference type="EMBL" id="JABSTR010000004">
    <property type="protein sequence ID" value="KAH9366441.1"/>
    <property type="molecule type" value="Genomic_DNA"/>
</dbReference>
<dbReference type="GO" id="GO:0006207">
    <property type="term" value="P:'de novo' pyrimidine nucleobase biosynthetic process"/>
    <property type="evidence" value="ECO:0007669"/>
    <property type="project" value="InterPro"/>
</dbReference>
<dbReference type="OrthoDB" id="442176at2759"/>
<evidence type="ECO:0000313" key="11">
    <source>
        <dbReference type="Proteomes" id="UP000821853"/>
    </source>
</evidence>
<dbReference type="Gene3D" id="3.40.50.300">
    <property type="entry name" value="P-loop containing nucleotide triphosphate hydrolases"/>
    <property type="match status" value="1"/>
</dbReference>
<keyword evidence="2 9" id="KW-0808">Transferase</keyword>
<organism evidence="10 11">
    <name type="scientific">Haemaphysalis longicornis</name>
    <name type="common">Bush tick</name>
    <dbReference type="NCBI Taxonomy" id="44386"/>
    <lineage>
        <taxon>Eukaryota</taxon>
        <taxon>Metazoa</taxon>
        <taxon>Ecdysozoa</taxon>
        <taxon>Arthropoda</taxon>
        <taxon>Chelicerata</taxon>
        <taxon>Arachnida</taxon>
        <taxon>Acari</taxon>
        <taxon>Parasitiformes</taxon>
        <taxon>Ixodida</taxon>
        <taxon>Ixodoidea</taxon>
        <taxon>Ixodidae</taxon>
        <taxon>Haemaphysalinae</taxon>
        <taxon>Haemaphysalis</taxon>
    </lineage>
</organism>
<accession>A0A9J6FVU2</accession>
<dbReference type="AlphaFoldDB" id="A0A9J6FVU2"/>
<dbReference type="GO" id="GO:0005524">
    <property type="term" value="F:ATP binding"/>
    <property type="evidence" value="ECO:0007669"/>
    <property type="project" value="UniProtKB-KW"/>
</dbReference>
<dbReference type="SUPFAM" id="SSF52540">
    <property type="entry name" value="P-loop containing nucleoside triphosphate hydrolases"/>
    <property type="match status" value="1"/>
</dbReference>
<keyword evidence="1" id="KW-0963">Cytoplasm</keyword>
<dbReference type="GO" id="GO:0009123">
    <property type="term" value="P:nucleoside monophosphate metabolic process"/>
    <property type="evidence" value="ECO:0007669"/>
    <property type="project" value="UniProtKB-ARBA"/>
</dbReference>
<keyword evidence="11" id="KW-1185">Reference proteome</keyword>
<evidence type="ECO:0008006" key="12">
    <source>
        <dbReference type="Google" id="ProtNLM"/>
    </source>
</evidence>
<keyword evidence="3" id="KW-0547">Nucleotide-binding</keyword>
<evidence type="ECO:0000256" key="2">
    <source>
        <dbReference type="ARBA" id="ARBA00022679"/>
    </source>
</evidence>
<dbReference type="InterPro" id="IPR027417">
    <property type="entry name" value="P-loop_NTPase"/>
</dbReference>
<comment type="similarity">
    <text evidence="9">Belongs to the adenylate kinase family.</text>
</comment>
<gene>
    <name evidence="10" type="ORF">HPB48_000145</name>
</gene>
<evidence type="ECO:0000256" key="8">
    <source>
        <dbReference type="ARBA" id="ARBA00048116"/>
    </source>
</evidence>
<keyword evidence="6" id="KW-0665">Pyrimidine biosynthesis</keyword>
<protein>
    <recommendedName>
        <fullName evidence="12">Ump-cmp kinase family</fullName>
    </recommendedName>
</protein>
<dbReference type="InterPro" id="IPR006266">
    <property type="entry name" value="UMP_CMP_kinase"/>
</dbReference>
<dbReference type="PANTHER" id="PTHR23359">
    <property type="entry name" value="NUCLEOTIDE KINASE"/>
    <property type="match status" value="1"/>
</dbReference>
<evidence type="ECO:0000256" key="1">
    <source>
        <dbReference type="ARBA" id="ARBA00022490"/>
    </source>
</evidence>
<dbReference type="CDD" id="cd01428">
    <property type="entry name" value="ADK"/>
    <property type="match status" value="1"/>
</dbReference>
<dbReference type="NCBIfam" id="TIGR01359">
    <property type="entry name" value="UMP_CMP_kin_fam"/>
    <property type="match status" value="1"/>
</dbReference>
<evidence type="ECO:0000256" key="6">
    <source>
        <dbReference type="ARBA" id="ARBA00022975"/>
    </source>
</evidence>
<proteinExistence type="inferred from homology"/>
<comment type="catalytic activity">
    <reaction evidence="8">
        <text>UMP + ATP = UDP + ADP</text>
        <dbReference type="Rhea" id="RHEA:24400"/>
        <dbReference type="ChEBI" id="CHEBI:30616"/>
        <dbReference type="ChEBI" id="CHEBI:57865"/>
        <dbReference type="ChEBI" id="CHEBI:58223"/>
        <dbReference type="ChEBI" id="CHEBI:456216"/>
        <dbReference type="EC" id="2.7.4.14"/>
    </reaction>
</comment>
<keyword evidence="4 9" id="KW-0418">Kinase</keyword>
<evidence type="ECO:0000256" key="5">
    <source>
        <dbReference type="ARBA" id="ARBA00022840"/>
    </source>
</evidence>
<dbReference type="InterPro" id="IPR000850">
    <property type="entry name" value="Adenylat/UMP-CMP_kin"/>
</dbReference>
<dbReference type="GO" id="GO:0016776">
    <property type="term" value="F:phosphotransferase activity, phosphate group as acceptor"/>
    <property type="evidence" value="ECO:0007669"/>
    <property type="project" value="InterPro"/>
</dbReference>
<dbReference type="InterPro" id="IPR033690">
    <property type="entry name" value="Adenylat_kinase_CS"/>
</dbReference>
<name>A0A9J6FVU2_HAELO</name>
<dbReference type="OMA" id="MIEEHMR"/>
<evidence type="ECO:0000313" key="10">
    <source>
        <dbReference type="EMBL" id="KAH9366441.1"/>
    </source>
</evidence>
<dbReference type="Pfam" id="PF13207">
    <property type="entry name" value="AAA_17"/>
    <property type="match status" value="1"/>
</dbReference>
<evidence type="ECO:0000256" key="3">
    <source>
        <dbReference type="ARBA" id="ARBA00022741"/>
    </source>
</evidence>
<dbReference type="Proteomes" id="UP000821853">
    <property type="component" value="Chromosome 2"/>
</dbReference>
<evidence type="ECO:0000256" key="9">
    <source>
        <dbReference type="RuleBase" id="RU003330"/>
    </source>
</evidence>
<keyword evidence="7" id="KW-0539">Nucleus</keyword>